<dbReference type="PANTHER" id="PTHR23530">
    <property type="entry name" value="TRANSPORT PROTEIN-RELATED"/>
    <property type="match status" value="1"/>
</dbReference>
<evidence type="ECO:0000259" key="7">
    <source>
        <dbReference type="PROSITE" id="PS50850"/>
    </source>
</evidence>
<evidence type="ECO:0000256" key="6">
    <source>
        <dbReference type="SAM" id="Phobius"/>
    </source>
</evidence>
<keyword evidence="4 6" id="KW-0472">Membrane</keyword>
<dbReference type="AlphaFoldDB" id="A0A5N6B4H6"/>
<feature type="domain" description="Major facilitator superfamily (MFS) profile" evidence="7">
    <location>
        <begin position="154"/>
        <end position="564"/>
    </location>
</feature>
<evidence type="ECO:0000256" key="1">
    <source>
        <dbReference type="ARBA" id="ARBA00004651"/>
    </source>
</evidence>
<keyword evidence="2 6" id="KW-0812">Transmembrane</keyword>
<evidence type="ECO:0000256" key="4">
    <source>
        <dbReference type="ARBA" id="ARBA00023136"/>
    </source>
</evidence>
<feature type="compositionally biased region" description="Low complexity" evidence="5">
    <location>
        <begin position="46"/>
        <end position="69"/>
    </location>
</feature>
<dbReference type="PROSITE" id="PS50850">
    <property type="entry name" value="MFS"/>
    <property type="match status" value="1"/>
</dbReference>
<feature type="transmembrane region" description="Helical" evidence="6">
    <location>
        <begin position="220"/>
        <end position="242"/>
    </location>
</feature>
<dbReference type="Proteomes" id="UP000313066">
    <property type="component" value="Unassembled WGS sequence"/>
</dbReference>
<proteinExistence type="predicted"/>
<dbReference type="Pfam" id="PF07690">
    <property type="entry name" value="MFS_1"/>
    <property type="match status" value="1"/>
</dbReference>
<feature type="compositionally biased region" description="Low complexity" evidence="5">
    <location>
        <begin position="1"/>
        <end position="13"/>
    </location>
</feature>
<gene>
    <name evidence="8" type="ORF">FH610_039415</name>
</gene>
<evidence type="ECO:0000256" key="2">
    <source>
        <dbReference type="ARBA" id="ARBA00022692"/>
    </source>
</evidence>
<accession>A0A5N6B4H6</accession>
<feature type="transmembrane region" description="Helical" evidence="6">
    <location>
        <begin position="187"/>
        <end position="208"/>
    </location>
</feature>
<feature type="transmembrane region" description="Helical" evidence="6">
    <location>
        <begin position="542"/>
        <end position="560"/>
    </location>
</feature>
<dbReference type="InterPro" id="IPR036259">
    <property type="entry name" value="MFS_trans_sf"/>
</dbReference>
<evidence type="ECO:0000256" key="5">
    <source>
        <dbReference type="SAM" id="MobiDB-lite"/>
    </source>
</evidence>
<comment type="subcellular location">
    <subcellularLocation>
        <location evidence="1">Cell membrane</location>
        <topology evidence="1">Multi-pass membrane protein</topology>
    </subcellularLocation>
</comment>
<feature type="transmembrane region" description="Helical" evidence="6">
    <location>
        <begin position="447"/>
        <end position="468"/>
    </location>
</feature>
<feature type="transmembrane region" description="Helical" evidence="6">
    <location>
        <begin position="158"/>
        <end position="181"/>
    </location>
</feature>
<dbReference type="PROSITE" id="PS00216">
    <property type="entry name" value="SUGAR_TRANSPORT_1"/>
    <property type="match status" value="1"/>
</dbReference>
<dbReference type="PANTHER" id="PTHR23530:SF1">
    <property type="entry name" value="PERMEASE, MAJOR FACILITATOR SUPERFAMILY-RELATED"/>
    <property type="match status" value="1"/>
</dbReference>
<feature type="compositionally biased region" description="Low complexity" evidence="5">
    <location>
        <begin position="21"/>
        <end position="32"/>
    </location>
</feature>
<dbReference type="InterPro" id="IPR005829">
    <property type="entry name" value="Sugar_transporter_CS"/>
</dbReference>
<dbReference type="InterPro" id="IPR053160">
    <property type="entry name" value="MFS_DHA3_Transporter"/>
</dbReference>
<feature type="transmembrane region" description="Helical" evidence="6">
    <location>
        <begin position="376"/>
        <end position="394"/>
    </location>
</feature>
<keyword evidence="9" id="KW-1185">Reference proteome</keyword>
<comment type="caution">
    <text evidence="8">The sequence shown here is derived from an EMBL/GenBank/DDBJ whole genome shotgun (WGS) entry which is preliminary data.</text>
</comment>
<evidence type="ECO:0000313" key="9">
    <source>
        <dbReference type="Proteomes" id="UP000313066"/>
    </source>
</evidence>
<dbReference type="GO" id="GO:0022857">
    <property type="term" value="F:transmembrane transporter activity"/>
    <property type="evidence" value="ECO:0007669"/>
    <property type="project" value="InterPro"/>
</dbReference>
<dbReference type="EMBL" id="VDMA02000035">
    <property type="protein sequence ID" value="KAB8175366.1"/>
    <property type="molecule type" value="Genomic_DNA"/>
</dbReference>
<evidence type="ECO:0000313" key="8">
    <source>
        <dbReference type="EMBL" id="KAB8175366.1"/>
    </source>
</evidence>
<feature type="transmembrane region" description="Helical" evidence="6">
    <location>
        <begin position="414"/>
        <end position="435"/>
    </location>
</feature>
<feature type="transmembrane region" description="Helical" evidence="6">
    <location>
        <begin position="517"/>
        <end position="536"/>
    </location>
</feature>
<name>A0A5N6B4H6_9ACTN</name>
<reference evidence="8 9" key="1">
    <citation type="submission" date="2019-10" db="EMBL/GenBank/DDBJ databases">
        <title>Nonomuraea sp. nov., isolated from Phyllanthus amarus.</title>
        <authorList>
            <person name="Klykleung N."/>
            <person name="Tanasupawat S."/>
        </authorList>
    </citation>
    <scope>NUCLEOTIDE SEQUENCE [LARGE SCALE GENOMIC DNA]</scope>
    <source>
        <strain evidence="8 9">CR1-09</strain>
    </source>
</reference>
<evidence type="ECO:0000256" key="3">
    <source>
        <dbReference type="ARBA" id="ARBA00022989"/>
    </source>
</evidence>
<feature type="region of interest" description="Disordered" evidence="5">
    <location>
        <begin position="1"/>
        <end position="74"/>
    </location>
</feature>
<protein>
    <submittedName>
        <fullName evidence="8">MFS transporter</fullName>
    </submittedName>
</protein>
<keyword evidence="3 6" id="KW-1133">Transmembrane helix</keyword>
<organism evidence="8 9">
    <name type="scientific">Microbispora catharanthi</name>
    <dbReference type="NCBI Taxonomy" id="1712871"/>
    <lineage>
        <taxon>Bacteria</taxon>
        <taxon>Bacillati</taxon>
        <taxon>Actinomycetota</taxon>
        <taxon>Actinomycetes</taxon>
        <taxon>Streptosporangiales</taxon>
        <taxon>Streptosporangiaceae</taxon>
        <taxon>Microbispora</taxon>
    </lineage>
</organism>
<sequence length="570" mass="58510">MASWRSIPASATGASGGGGRSTASPPGATWRWPRPPRAGRPRRSCGGASSKSSPPTSRTSSASATCGARRGSRPPACPTWWYGCRRRRWRPSTSGCRPCSWRPPSGIGATRTRVRSRSCWRPIRAATRRPVMGEVVMREPGRSPADTPRPGRREHGRYAAIEFLTWLPTGLMLAPMVLLMSARGLDIAEVGLVGGAYSITIVVLELPTGGLADVLGRRPVLAASAVVSVAALVVMALAHSVWPFLVASVLKGVARALSSGPAQAWYVDTLHAQYGPAVDLKPGLAAGNVAGAAALALGTLAGGLLPLAVRRDPLAAPVWAGAGAALVLLVAVLVLMREPSRAGRGPVRAAARLAEVVRDVPVTIVAGIRLGLADRALGRLLLLAAGAGVMLNSIEMLTPGRLAALTGESAKGGAAYAFVTFAGFAVNALGSSLAPPVARLVRGSVRAAASATVVTASAVVALAASTALRGAAGVVATAAAYVLLFTALAVASLLRTELLHQRVAADRRATVMSVDSLQLQFGGLLSSLCLVPLSGIAGVGPVWALTAVVVLASALLYVRLPVSPTLRYPR</sequence>
<dbReference type="InterPro" id="IPR020846">
    <property type="entry name" value="MFS_dom"/>
</dbReference>
<dbReference type="GO" id="GO:0005886">
    <property type="term" value="C:plasma membrane"/>
    <property type="evidence" value="ECO:0007669"/>
    <property type="project" value="UniProtKB-SubCell"/>
</dbReference>
<feature type="transmembrane region" description="Helical" evidence="6">
    <location>
        <begin position="314"/>
        <end position="336"/>
    </location>
</feature>
<dbReference type="Gene3D" id="1.20.1250.20">
    <property type="entry name" value="MFS general substrate transporter like domains"/>
    <property type="match status" value="1"/>
</dbReference>
<feature type="transmembrane region" description="Helical" evidence="6">
    <location>
        <begin position="474"/>
        <end position="496"/>
    </location>
</feature>
<dbReference type="SUPFAM" id="SSF103473">
    <property type="entry name" value="MFS general substrate transporter"/>
    <property type="match status" value="1"/>
</dbReference>
<dbReference type="InterPro" id="IPR011701">
    <property type="entry name" value="MFS"/>
</dbReference>